<dbReference type="SUPFAM" id="SSF90123">
    <property type="entry name" value="ABC transporter transmembrane region"/>
    <property type="match status" value="1"/>
</dbReference>
<dbReference type="EC" id="3.6.3.-" evidence="10"/>
<reference evidence="10 11" key="1">
    <citation type="submission" date="2018-06" db="EMBL/GenBank/DDBJ databases">
        <authorList>
            <consortium name="Pathogen Informatics"/>
            <person name="Doyle S."/>
        </authorList>
    </citation>
    <scope>NUCLEOTIDE SEQUENCE [LARGE SCALE GENOMIC DNA]</scope>
    <source>
        <strain evidence="10 11">NCTC11086</strain>
    </source>
</reference>
<dbReference type="SUPFAM" id="SSF52540">
    <property type="entry name" value="P-loop containing nucleoside triphosphate hydrolases"/>
    <property type="match status" value="1"/>
</dbReference>
<dbReference type="PANTHER" id="PTHR24221">
    <property type="entry name" value="ATP-BINDING CASSETTE SUB-FAMILY B"/>
    <property type="match status" value="1"/>
</dbReference>
<keyword evidence="3" id="KW-0547">Nucleotide-binding</keyword>
<dbReference type="Pfam" id="PF00005">
    <property type="entry name" value="ABC_tran"/>
    <property type="match status" value="1"/>
</dbReference>
<comment type="subcellular location">
    <subcellularLocation>
        <location evidence="1">Cell membrane</location>
        <topology evidence="1">Multi-pass membrane protein</topology>
    </subcellularLocation>
</comment>
<proteinExistence type="predicted"/>
<dbReference type="Gene3D" id="3.40.50.300">
    <property type="entry name" value="P-loop containing nucleotide triphosphate hydrolases"/>
    <property type="match status" value="1"/>
</dbReference>
<evidence type="ECO:0000313" key="10">
    <source>
        <dbReference type="EMBL" id="SQF71051.1"/>
    </source>
</evidence>
<evidence type="ECO:0000256" key="4">
    <source>
        <dbReference type="ARBA" id="ARBA00022840"/>
    </source>
</evidence>
<gene>
    <name evidence="10" type="primary">lolD_4</name>
    <name evidence="10" type="ORF">NCTC11086_00922</name>
</gene>
<evidence type="ECO:0000259" key="9">
    <source>
        <dbReference type="PROSITE" id="PS50929"/>
    </source>
</evidence>
<keyword evidence="6 7" id="KW-0472">Membrane</keyword>
<protein>
    <submittedName>
        <fullName evidence="10">ABC transporter</fullName>
        <ecNumber evidence="10">3.6.3.-</ecNumber>
    </submittedName>
</protein>
<sequence>MLRSYVTKKYLFFYFVAIMITWLEAVITPALIQYIVSSFTNHQLHLLWQVLIWGIVGNLILLLGLAGKRYYYARVLTDFKLGIKQAIFQTFLYSRRIADEEVLSNLENDVKQLEDNYIEPTVIIISSLGFTTVSICYALWTNFYLGLLFIIFYSIPVLCSGIGSKHLDTITKQKSLANQGYVSQVTNMIAGARSIRHYRGQSLFYKLFSKDLHKALEQEVAYEKQRTLNSLFINGIDAFCSVAPIVIGGFMTYYNYLSAASFVGIYLVSHNIGYQFQELSYFINTRKSAKSLCNKYQKLLGEELTLPSVLESSVFPIQLEQVGVERDGQEILAPCDLTIEEGEKIAIIGESGSGKTTLLNLIYGEIMPSQGRIRYHGQELNSDELYQAGAYILQSSHIFDGLTLEENIALGQELDSRRMEEILQQTGLKALQGKTPSNQTLSGGEKQRLEIARALYHNRQFILADEVKANLDLKNQEKINQLLFSLPQALVEVIHHYSEEDLKRYDKVIKLDRFENISTKMSNEDYVEELDERLNNFKSLKNKAIFLN</sequence>
<dbReference type="InterPro" id="IPR017871">
    <property type="entry name" value="ABC_transporter-like_CS"/>
</dbReference>
<keyword evidence="2 7" id="KW-0812">Transmembrane</keyword>
<name>A0A2X4AHV2_STRSA</name>
<dbReference type="RefSeq" id="WP_111675624.1">
    <property type="nucleotide sequence ID" value="NZ_CP071413.1"/>
</dbReference>
<accession>A0A2X4AHV2</accession>
<feature type="transmembrane region" description="Helical" evidence="7">
    <location>
        <begin position="46"/>
        <end position="66"/>
    </location>
</feature>
<feature type="domain" description="ABC transporter" evidence="8">
    <location>
        <begin position="317"/>
        <end position="538"/>
    </location>
</feature>
<evidence type="ECO:0000256" key="3">
    <source>
        <dbReference type="ARBA" id="ARBA00022741"/>
    </source>
</evidence>
<feature type="domain" description="ABC transmembrane type-1" evidence="9">
    <location>
        <begin position="12"/>
        <end position="288"/>
    </location>
</feature>
<dbReference type="GO" id="GO:0140359">
    <property type="term" value="F:ABC-type transporter activity"/>
    <property type="evidence" value="ECO:0007669"/>
    <property type="project" value="InterPro"/>
</dbReference>
<evidence type="ECO:0000256" key="2">
    <source>
        <dbReference type="ARBA" id="ARBA00022692"/>
    </source>
</evidence>
<organism evidence="10 11">
    <name type="scientific">Streptococcus sanguinis</name>
    <dbReference type="NCBI Taxonomy" id="1305"/>
    <lineage>
        <taxon>Bacteria</taxon>
        <taxon>Bacillati</taxon>
        <taxon>Bacillota</taxon>
        <taxon>Bacilli</taxon>
        <taxon>Lactobacillales</taxon>
        <taxon>Streptococcaceae</taxon>
        <taxon>Streptococcus</taxon>
    </lineage>
</organism>
<feature type="transmembrane region" description="Helical" evidence="7">
    <location>
        <begin position="146"/>
        <end position="164"/>
    </location>
</feature>
<dbReference type="PANTHER" id="PTHR24221:SF654">
    <property type="entry name" value="ATP-BINDING CASSETTE SUB-FAMILY B MEMBER 6"/>
    <property type="match status" value="1"/>
</dbReference>
<keyword evidence="5 7" id="KW-1133">Transmembrane helix</keyword>
<feature type="transmembrane region" description="Helical" evidence="7">
    <location>
        <begin position="231"/>
        <end position="250"/>
    </location>
</feature>
<dbReference type="EMBL" id="LS483364">
    <property type="protein sequence ID" value="SQF71051.1"/>
    <property type="molecule type" value="Genomic_DNA"/>
</dbReference>
<dbReference type="Proteomes" id="UP000248534">
    <property type="component" value="Chromosome 1"/>
</dbReference>
<dbReference type="PROSITE" id="PS50929">
    <property type="entry name" value="ABC_TM1F"/>
    <property type="match status" value="1"/>
</dbReference>
<evidence type="ECO:0000256" key="7">
    <source>
        <dbReference type="SAM" id="Phobius"/>
    </source>
</evidence>
<evidence type="ECO:0000313" key="11">
    <source>
        <dbReference type="Proteomes" id="UP000248534"/>
    </source>
</evidence>
<dbReference type="CDD" id="cd03228">
    <property type="entry name" value="ABCC_MRP_Like"/>
    <property type="match status" value="1"/>
</dbReference>
<dbReference type="InterPro" id="IPR039421">
    <property type="entry name" value="Type_1_exporter"/>
</dbReference>
<dbReference type="InterPro" id="IPR036640">
    <property type="entry name" value="ABC1_TM_sf"/>
</dbReference>
<dbReference type="AlphaFoldDB" id="A0A2X4AHV2"/>
<dbReference type="PROSITE" id="PS50893">
    <property type="entry name" value="ABC_TRANSPORTER_2"/>
    <property type="match status" value="1"/>
</dbReference>
<dbReference type="GO" id="GO:0005886">
    <property type="term" value="C:plasma membrane"/>
    <property type="evidence" value="ECO:0007669"/>
    <property type="project" value="UniProtKB-SubCell"/>
</dbReference>
<dbReference type="InterPro" id="IPR011527">
    <property type="entry name" value="ABC1_TM_dom"/>
</dbReference>
<evidence type="ECO:0000256" key="1">
    <source>
        <dbReference type="ARBA" id="ARBA00004651"/>
    </source>
</evidence>
<dbReference type="GO" id="GO:0016887">
    <property type="term" value="F:ATP hydrolysis activity"/>
    <property type="evidence" value="ECO:0007669"/>
    <property type="project" value="InterPro"/>
</dbReference>
<feature type="transmembrane region" description="Helical" evidence="7">
    <location>
        <begin position="12"/>
        <end position="34"/>
    </location>
</feature>
<keyword evidence="10" id="KW-0378">Hydrolase</keyword>
<dbReference type="SMART" id="SM00382">
    <property type="entry name" value="AAA"/>
    <property type="match status" value="1"/>
</dbReference>
<dbReference type="Pfam" id="PF00664">
    <property type="entry name" value="ABC_membrane"/>
    <property type="match status" value="1"/>
</dbReference>
<feature type="transmembrane region" description="Helical" evidence="7">
    <location>
        <begin position="121"/>
        <end position="140"/>
    </location>
</feature>
<dbReference type="PROSITE" id="PS00211">
    <property type="entry name" value="ABC_TRANSPORTER_1"/>
    <property type="match status" value="1"/>
</dbReference>
<dbReference type="InterPro" id="IPR027417">
    <property type="entry name" value="P-loop_NTPase"/>
</dbReference>
<evidence type="ECO:0000256" key="6">
    <source>
        <dbReference type="ARBA" id="ARBA00023136"/>
    </source>
</evidence>
<dbReference type="InterPro" id="IPR003439">
    <property type="entry name" value="ABC_transporter-like_ATP-bd"/>
</dbReference>
<dbReference type="GO" id="GO:0034040">
    <property type="term" value="F:ATPase-coupled lipid transmembrane transporter activity"/>
    <property type="evidence" value="ECO:0007669"/>
    <property type="project" value="TreeGrafter"/>
</dbReference>
<dbReference type="InterPro" id="IPR003593">
    <property type="entry name" value="AAA+_ATPase"/>
</dbReference>
<evidence type="ECO:0000256" key="5">
    <source>
        <dbReference type="ARBA" id="ARBA00022989"/>
    </source>
</evidence>
<dbReference type="GO" id="GO:0005524">
    <property type="term" value="F:ATP binding"/>
    <property type="evidence" value="ECO:0007669"/>
    <property type="project" value="UniProtKB-KW"/>
</dbReference>
<dbReference type="Gene3D" id="1.20.1560.10">
    <property type="entry name" value="ABC transporter type 1, transmembrane domain"/>
    <property type="match status" value="1"/>
</dbReference>
<keyword evidence="4" id="KW-0067">ATP-binding</keyword>
<evidence type="ECO:0000259" key="8">
    <source>
        <dbReference type="PROSITE" id="PS50893"/>
    </source>
</evidence>